<evidence type="ECO:0000256" key="3">
    <source>
        <dbReference type="SAM" id="MobiDB-lite"/>
    </source>
</evidence>
<accession>A0A915ESV8</accession>
<dbReference type="Gene3D" id="2.60.120.40">
    <property type="match status" value="1"/>
</dbReference>
<evidence type="ECO:0000313" key="5">
    <source>
        <dbReference type="Proteomes" id="UP000887562"/>
    </source>
</evidence>
<evidence type="ECO:0000313" key="6">
    <source>
        <dbReference type="WBParaSite" id="maker-E.canG7_contigs_0828-snap-gene-0.21-mRNA-1"/>
    </source>
</evidence>
<dbReference type="AlphaFoldDB" id="A0A915ESV8"/>
<feature type="compositionally biased region" description="Low complexity" evidence="3">
    <location>
        <begin position="136"/>
        <end position="149"/>
    </location>
</feature>
<dbReference type="PROSITE" id="PS50871">
    <property type="entry name" value="C1Q"/>
    <property type="match status" value="1"/>
</dbReference>
<sequence length="487" mass="54051">MFSDDFSISGDFEDNGGISHCGSRILDTSGAEDNKVKPSGPAPGVCEKDDENWCIVNLHLLVTASLLQVSLIYTSSFDYKTSSTSSAKVRAGTSQTALTECHLQVECSAPQPSHLTANDSEPSGVVRKIRIPVRAARGPQGPRGLRGPAGPRGPPGFSPEINEDTVTNGRVKRRVTSQRLPSYTPPERHFIVWRLEEQKDYEDIHILELRVGTHGFSDRLASLDDFAGTCSIEMVRPNASGAQYCFSLESMLPELISTSVGIVIDWDAIEGTTADEIWRAFQNRLVDETIFRPVVAAYSAQFRSAEAFSAWQRNLQDNTRRRDSEKNQFASHLGVMTQPSVMKEVVSHLQGRQHRIAFFTGLQPNIEEMPPGQRAIMSHVVTNVGGAYDPQNGQFCAPVDGVYSFVVAISAQGRKQAAVRLMHNNNHIFDVWSDSAPWSTATNQAILMMKRNDCVWLRLRESAFYLHGYMYSTFAGHLLFEYNADQD</sequence>
<dbReference type="SMART" id="SM00110">
    <property type="entry name" value="C1Q"/>
    <property type="match status" value="1"/>
</dbReference>
<proteinExistence type="predicted"/>
<keyword evidence="5" id="KW-1185">Reference proteome</keyword>
<dbReference type="PRINTS" id="PR00007">
    <property type="entry name" value="COMPLEMNTC1Q"/>
</dbReference>
<evidence type="ECO:0000259" key="4">
    <source>
        <dbReference type="PROSITE" id="PS50871"/>
    </source>
</evidence>
<dbReference type="InterPro" id="IPR008983">
    <property type="entry name" value="Tumour_necrosis_fac-like_dom"/>
</dbReference>
<dbReference type="Gene3D" id="1.20.5.320">
    <property type="entry name" value="6-Phosphogluconate Dehydrogenase, domain 3"/>
    <property type="match status" value="1"/>
</dbReference>
<comment type="subcellular location">
    <subcellularLocation>
        <location evidence="1">Secreted</location>
    </subcellularLocation>
</comment>
<feature type="region of interest" description="Disordered" evidence="3">
    <location>
        <begin position="136"/>
        <end position="164"/>
    </location>
</feature>
<dbReference type="InterPro" id="IPR050392">
    <property type="entry name" value="Collagen/C1q_domain"/>
</dbReference>
<keyword evidence="2" id="KW-0964">Secreted</keyword>
<name>A0A915ESV8_9CEST</name>
<dbReference type="WBParaSite" id="maker-E.canG7_contigs_0828-snap-gene-0.21-mRNA-1">
    <property type="protein sequence ID" value="maker-E.canG7_contigs_0828-snap-gene-0.21-mRNA-1"/>
    <property type="gene ID" value="EcG7_07564"/>
</dbReference>
<dbReference type="PANTHER" id="PTHR15427">
    <property type="entry name" value="EMILIN ELASTIN MICROFIBRIL INTERFACE-LOCATED PROTEIN ELASTIN MICROFIBRIL INTERFACER"/>
    <property type="match status" value="1"/>
</dbReference>
<dbReference type="Proteomes" id="UP000887562">
    <property type="component" value="Unplaced"/>
</dbReference>
<dbReference type="InterPro" id="IPR001073">
    <property type="entry name" value="C1q_dom"/>
</dbReference>
<feature type="domain" description="C1q" evidence="4">
    <location>
        <begin position="351"/>
        <end position="485"/>
    </location>
</feature>
<dbReference type="GO" id="GO:0005581">
    <property type="term" value="C:collagen trimer"/>
    <property type="evidence" value="ECO:0007669"/>
    <property type="project" value="UniProtKB-KW"/>
</dbReference>
<evidence type="ECO:0000256" key="2">
    <source>
        <dbReference type="ARBA" id="ARBA00022525"/>
    </source>
</evidence>
<protein>
    <submittedName>
        <fullName evidence="6">C1q domain-containing protein</fullName>
    </submittedName>
</protein>
<evidence type="ECO:0000256" key="1">
    <source>
        <dbReference type="ARBA" id="ARBA00004613"/>
    </source>
</evidence>
<dbReference type="SUPFAM" id="SSF49842">
    <property type="entry name" value="TNF-like"/>
    <property type="match status" value="1"/>
</dbReference>
<dbReference type="Pfam" id="PF00386">
    <property type="entry name" value="C1q"/>
    <property type="match status" value="1"/>
</dbReference>
<organism evidence="5 6">
    <name type="scientific">Echinococcus canadensis</name>
    <dbReference type="NCBI Taxonomy" id="519352"/>
    <lineage>
        <taxon>Eukaryota</taxon>
        <taxon>Metazoa</taxon>
        <taxon>Spiralia</taxon>
        <taxon>Lophotrochozoa</taxon>
        <taxon>Platyhelminthes</taxon>
        <taxon>Cestoda</taxon>
        <taxon>Eucestoda</taxon>
        <taxon>Cyclophyllidea</taxon>
        <taxon>Taeniidae</taxon>
        <taxon>Echinococcus</taxon>
        <taxon>Echinococcus canadensis group</taxon>
    </lineage>
</organism>
<reference evidence="6" key="1">
    <citation type="submission" date="2022-11" db="UniProtKB">
        <authorList>
            <consortium name="WormBaseParasite"/>
        </authorList>
    </citation>
    <scope>IDENTIFICATION</scope>
</reference>
<dbReference type="PANTHER" id="PTHR15427:SF33">
    <property type="entry name" value="COLLAGEN IV NC1 DOMAIN-CONTAINING PROTEIN"/>
    <property type="match status" value="1"/>
</dbReference>